<accession>A0ABR1EMG5</accession>
<keyword evidence="2" id="KW-1185">Reference proteome</keyword>
<evidence type="ECO:0000313" key="2">
    <source>
        <dbReference type="Proteomes" id="UP001303046"/>
    </source>
</evidence>
<dbReference type="Gene3D" id="3.30.70.270">
    <property type="match status" value="1"/>
</dbReference>
<dbReference type="PANTHER" id="PTHR47331:SF1">
    <property type="entry name" value="GAG-LIKE PROTEIN"/>
    <property type="match status" value="1"/>
</dbReference>
<protein>
    <recommendedName>
        <fullName evidence="3">Reverse transcriptase domain-containing protein</fullName>
    </recommendedName>
</protein>
<comment type="caution">
    <text evidence="1">The sequence shown here is derived from an EMBL/GenBank/DDBJ whole genome shotgun (WGS) entry which is preliminary data.</text>
</comment>
<evidence type="ECO:0000313" key="1">
    <source>
        <dbReference type="EMBL" id="KAK6763824.1"/>
    </source>
</evidence>
<reference evidence="1 2" key="1">
    <citation type="submission" date="2023-08" db="EMBL/GenBank/DDBJ databases">
        <title>A Necator americanus chromosomal reference genome.</title>
        <authorList>
            <person name="Ilik V."/>
            <person name="Petrzelkova K.J."/>
            <person name="Pardy F."/>
            <person name="Fuh T."/>
            <person name="Niatou-Singa F.S."/>
            <person name="Gouil Q."/>
            <person name="Baker L."/>
            <person name="Ritchie M.E."/>
            <person name="Jex A.R."/>
            <person name="Gazzola D."/>
            <person name="Li H."/>
            <person name="Toshio Fujiwara R."/>
            <person name="Zhan B."/>
            <person name="Aroian R.V."/>
            <person name="Pafco B."/>
            <person name="Schwarz E.M."/>
        </authorList>
    </citation>
    <scope>NUCLEOTIDE SEQUENCE [LARGE SCALE GENOMIC DNA]</scope>
    <source>
        <strain evidence="1 2">Aroian</strain>
        <tissue evidence="1">Whole animal</tissue>
    </source>
</reference>
<sequence>MCDKMQHGNQLHSTVHYMESHDYEDSWERHWNIQSHDVEKKFCGTKKEEKANINKVLENFNNSIARRNAGYVVRLPLEEDHEYLPNNKILALHRLRSVLRKYQQESHTLEQYHIIFQDQIAENILEEVEENKDTVGKMKHYLPHQPVFTPQKDTTKLRVVFDASAHYKNCPSLNDILHQGPTILPKLYGILLRFRTAKYVLLSDVEKALLQVHLHEDDRDFAIWLWIRDITKPLTDDNLVAYRFTRVTFGINASPFLLSATILFHLSNYAENDGLAREISSILYVDN</sequence>
<dbReference type="InterPro" id="IPR043502">
    <property type="entry name" value="DNA/RNA_pol_sf"/>
</dbReference>
<proteinExistence type="predicted"/>
<dbReference type="Gene3D" id="3.10.10.10">
    <property type="entry name" value="HIV Type 1 Reverse Transcriptase, subunit A, domain 1"/>
    <property type="match status" value="1"/>
</dbReference>
<dbReference type="EMBL" id="JAVFWL010000006">
    <property type="protein sequence ID" value="KAK6763824.1"/>
    <property type="molecule type" value="Genomic_DNA"/>
</dbReference>
<name>A0ABR1EMG5_NECAM</name>
<gene>
    <name evidence="1" type="primary">Necator_chrX.g24397</name>
    <name evidence="1" type="ORF">RB195_024232</name>
</gene>
<dbReference type="PANTHER" id="PTHR47331">
    <property type="entry name" value="PHD-TYPE DOMAIN-CONTAINING PROTEIN"/>
    <property type="match status" value="1"/>
</dbReference>
<dbReference type="InterPro" id="IPR043128">
    <property type="entry name" value="Rev_trsase/Diguanyl_cyclase"/>
</dbReference>
<organism evidence="1 2">
    <name type="scientific">Necator americanus</name>
    <name type="common">Human hookworm</name>
    <dbReference type="NCBI Taxonomy" id="51031"/>
    <lineage>
        <taxon>Eukaryota</taxon>
        <taxon>Metazoa</taxon>
        <taxon>Ecdysozoa</taxon>
        <taxon>Nematoda</taxon>
        <taxon>Chromadorea</taxon>
        <taxon>Rhabditida</taxon>
        <taxon>Rhabditina</taxon>
        <taxon>Rhabditomorpha</taxon>
        <taxon>Strongyloidea</taxon>
        <taxon>Ancylostomatidae</taxon>
        <taxon>Bunostominae</taxon>
        <taxon>Necator</taxon>
    </lineage>
</organism>
<dbReference type="SUPFAM" id="SSF56672">
    <property type="entry name" value="DNA/RNA polymerases"/>
    <property type="match status" value="1"/>
</dbReference>
<evidence type="ECO:0008006" key="3">
    <source>
        <dbReference type="Google" id="ProtNLM"/>
    </source>
</evidence>
<dbReference type="Proteomes" id="UP001303046">
    <property type="component" value="Unassembled WGS sequence"/>
</dbReference>